<dbReference type="OrthoDB" id="6239986at2759"/>
<feature type="compositionally biased region" description="Basic and acidic residues" evidence="1">
    <location>
        <begin position="562"/>
        <end position="575"/>
    </location>
</feature>
<evidence type="ECO:0000259" key="2">
    <source>
        <dbReference type="PROSITE" id="PS50200"/>
    </source>
</evidence>
<dbReference type="InterPro" id="IPR029071">
    <property type="entry name" value="Ubiquitin-like_domsf"/>
</dbReference>
<dbReference type="GO" id="GO:0045742">
    <property type="term" value="P:positive regulation of epidermal growth factor receptor signaling pathway"/>
    <property type="evidence" value="ECO:0007669"/>
    <property type="project" value="TreeGrafter"/>
</dbReference>
<feature type="compositionally biased region" description="Polar residues" evidence="1">
    <location>
        <begin position="450"/>
        <end position="466"/>
    </location>
</feature>
<gene>
    <name evidence="3" type="ORF">FBUS_01098</name>
</gene>
<dbReference type="AlphaFoldDB" id="A0A8E0RZP3"/>
<dbReference type="PROSITE" id="PS50200">
    <property type="entry name" value="RA"/>
    <property type="match status" value="1"/>
</dbReference>
<feature type="compositionally biased region" description="Pro residues" evidence="1">
    <location>
        <begin position="363"/>
        <end position="373"/>
    </location>
</feature>
<proteinExistence type="predicted"/>
<dbReference type="InterPro" id="IPR000159">
    <property type="entry name" value="RA_dom"/>
</dbReference>
<dbReference type="CDD" id="cd17043">
    <property type="entry name" value="RA"/>
    <property type="match status" value="1"/>
</dbReference>
<evidence type="ECO:0000313" key="4">
    <source>
        <dbReference type="Proteomes" id="UP000728185"/>
    </source>
</evidence>
<feature type="region of interest" description="Disordered" evidence="1">
    <location>
        <begin position="265"/>
        <end position="328"/>
    </location>
</feature>
<dbReference type="PANTHER" id="PTHR21298:SF2">
    <property type="entry name" value="GH01721P"/>
    <property type="match status" value="1"/>
</dbReference>
<sequence length="666" mass="75875">MRATELRKVKDSRQLIVTFNVVVYGEHFEQGEPFQSYTVGSKETAKELIQQILRRNHLNLKDPNLFYLTFQVDPLDTPTNYEPMTVSRFTRNAGDRFLIGTLYSDAILSRTLDLTKNNRVTLHMQPGGMLRVYDSCFSRPPSIRQIYISRTTSSEEVIALIITIVGSSEAPEDYCLVEEDANDGGRILREKDYPLLVSRTSGHNGVLILRRKEEALQADRMRRKPWPQSNENRGYEHNDLSQFCRPLNLLPRIFRSLRRSKTMESEKRLIFPQTALNSHSSRSNPLSMRPTPRDRSCSPQRTVRYDSNRNTSEVGPVHQSLSNPHYRPVQYPKPQTNFEIRCHAHEFDRDISNWSLAPSGRPNSPPPPPPHPSPGANTGACTTDTASLTVPRRIVTNALDDGRMKCQLNKTPPRPPMPKRTGRFDADRLLVGGITHQRLEMHHFREAVQSERQNGNCEVQKSSQNGVKEEKETTEPPSTSTAYSLSPFDPRRADDSATTELESVWERTRVRKTRTVQEAISLENAQELNFTNKSLTRDYDSPITTTEQSKGRDPTELNGQTESRKATVKTESRNKHTFEKFQNLTKENEVLHQKFEARASVSHGADTLTGVSSCHRKNGMRESPSPPLVFPRLHAGTPRQSARFSPPSPVHRRQVSAVYLHMCDQF</sequence>
<name>A0A8E0RZP3_9TREM</name>
<feature type="region of interest" description="Disordered" evidence="1">
    <location>
        <begin position="353"/>
        <end position="388"/>
    </location>
</feature>
<dbReference type="Proteomes" id="UP000728185">
    <property type="component" value="Unassembled WGS sequence"/>
</dbReference>
<feature type="region of interest" description="Disordered" evidence="1">
    <location>
        <begin position="450"/>
        <end position="500"/>
    </location>
</feature>
<evidence type="ECO:0000313" key="3">
    <source>
        <dbReference type="EMBL" id="KAA0197809.1"/>
    </source>
</evidence>
<feature type="region of interest" description="Disordered" evidence="1">
    <location>
        <begin position="533"/>
        <end position="575"/>
    </location>
</feature>
<dbReference type="PANTHER" id="PTHR21298">
    <property type="entry name" value="GH01721P"/>
    <property type="match status" value="1"/>
</dbReference>
<dbReference type="Gene3D" id="3.10.20.90">
    <property type="entry name" value="Phosphatidylinositol 3-kinase Catalytic Subunit, Chain A, domain 1"/>
    <property type="match status" value="2"/>
</dbReference>
<dbReference type="GO" id="GO:0045743">
    <property type="term" value="P:positive regulation of fibroblast growth factor receptor signaling pathway"/>
    <property type="evidence" value="ECO:0007669"/>
    <property type="project" value="TreeGrafter"/>
</dbReference>
<organism evidence="3 4">
    <name type="scientific">Fasciolopsis buskii</name>
    <dbReference type="NCBI Taxonomy" id="27845"/>
    <lineage>
        <taxon>Eukaryota</taxon>
        <taxon>Metazoa</taxon>
        <taxon>Spiralia</taxon>
        <taxon>Lophotrochozoa</taxon>
        <taxon>Platyhelminthes</taxon>
        <taxon>Trematoda</taxon>
        <taxon>Digenea</taxon>
        <taxon>Plagiorchiida</taxon>
        <taxon>Echinostomata</taxon>
        <taxon>Echinostomatoidea</taxon>
        <taxon>Fasciolidae</taxon>
        <taxon>Fasciolopsis</taxon>
    </lineage>
</organism>
<dbReference type="EMBL" id="LUCM01002133">
    <property type="protein sequence ID" value="KAA0197809.1"/>
    <property type="molecule type" value="Genomic_DNA"/>
</dbReference>
<feature type="domain" description="Ras-associating" evidence="2">
    <location>
        <begin position="126"/>
        <end position="214"/>
    </location>
</feature>
<dbReference type="GO" id="GO:0007165">
    <property type="term" value="P:signal transduction"/>
    <property type="evidence" value="ECO:0007669"/>
    <property type="project" value="InterPro"/>
</dbReference>
<feature type="compositionally biased region" description="Polar residues" evidence="1">
    <location>
        <begin position="274"/>
        <end position="286"/>
    </location>
</feature>
<reference evidence="3" key="1">
    <citation type="submission" date="2019-05" db="EMBL/GenBank/DDBJ databases">
        <title>Annotation for the trematode Fasciolopsis buski.</title>
        <authorList>
            <person name="Choi Y.-J."/>
        </authorList>
    </citation>
    <scope>NUCLEOTIDE SEQUENCE</scope>
    <source>
        <strain evidence="3">HT</strain>
        <tissue evidence="3">Whole worm</tissue>
    </source>
</reference>
<feature type="compositionally biased region" description="Polar residues" evidence="1">
    <location>
        <begin position="308"/>
        <end position="323"/>
    </location>
</feature>
<accession>A0A8E0RZP3</accession>
<dbReference type="SUPFAM" id="SSF54236">
    <property type="entry name" value="Ubiquitin-like"/>
    <property type="match status" value="2"/>
</dbReference>
<dbReference type="Pfam" id="PF00788">
    <property type="entry name" value="RA"/>
    <property type="match status" value="2"/>
</dbReference>
<evidence type="ECO:0000256" key="1">
    <source>
        <dbReference type="SAM" id="MobiDB-lite"/>
    </source>
</evidence>
<comment type="caution">
    <text evidence="3">The sequence shown here is derived from an EMBL/GenBank/DDBJ whole genome shotgun (WGS) entry which is preliminary data.</text>
</comment>
<keyword evidence="4" id="KW-1185">Reference proteome</keyword>
<protein>
    <recommendedName>
        <fullName evidence="2">Ras-associating domain-containing protein</fullName>
    </recommendedName>
</protein>
<feature type="compositionally biased region" description="Polar residues" evidence="1">
    <location>
        <begin position="375"/>
        <end position="388"/>
    </location>
</feature>